<evidence type="ECO:0000313" key="3">
    <source>
        <dbReference type="Proteomes" id="UP000479938"/>
    </source>
</evidence>
<dbReference type="EMBL" id="CADCSU010000219">
    <property type="protein sequence ID" value="CAA9203704.1"/>
    <property type="molecule type" value="Genomic_DNA"/>
</dbReference>
<accession>A0A6J4GWK4</accession>
<name>A0A6J4GWK4_9FLAO</name>
<gene>
    <name evidence="2" type="ORF">FLA105534_04884</name>
</gene>
<proteinExistence type="predicted"/>
<feature type="transmembrane region" description="Helical" evidence="1">
    <location>
        <begin position="129"/>
        <end position="152"/>
    </location>
</feature>
<organism evidence="2 3">
    <name type="scientific">Flavobacterium bizetiae</name>
    <dbReference type="NCBI Taxonomy" id="2704140"/>
    <lineage>
        <taxon>Bacteria</taxon>
        <taxon>Pseudomonadati</taxon>
        <taxon>Bacteroidota</taxon>
        <taxon>Flavobacteriia</taxon>
        <taxon>Flavobacteriales</taxon>
        <taxon>Flavobacteriaceae</taxon>
        <taxon>Flavobacterium</taxon>
    </lineage>
</organism>
<dbReference type="AlphaFoldDB" id="A0A6J4GWK4"/>
<evidence type="ECO:0000256" key="1">
    <source>
        <dbReference type="SAM" id="Phobius"/>
    </source>
</evidence>
<keyword evidence="1" id="KW-0472">Membrane</keyword>
<keyword evidence="1" id="KW-1133">Transmembrane helix</keyword>
<protein>
    <submittedName>
        <fullName evidence="2">Uncharacterized protein</fullName>
    </submittedName>
</protein>
<keyword evidence="3" id="KW-1185">Reference proteome</keyword>
<dbReference type="Proteomes" id="UP000479938">
    <property type="component" value="Unassembled WGS sequence"/>
</dbReference>
<evidence type="ECO:0000313" key="2">
    <source>
        <dbReference type="EMBL" id="CAA9203704.1"/>
    </source>
</evidence>
<sequence length="165" mass="19679">MAQYAAVFEKPILAYTSEDLECNFLEGLINWKADRDFNITCTSFDSFKTEAVKLIENKLYRHDKGLENKKLMITESEFEENLKNLLAFNKPVVFKKRIIDYVEFSNLYLELENNYLKQFNSFIISRFKLSALVLFPKQFFLFLFSSSNIKFLMKRINTKFKKNRI</sequence>
<keyword evidence="1" id="KW-0812">Transmembrane</keyword>
<reference evidence="2 3" key="1">
    <citation type="submission" date="2020-02" db="EMBL/GenBank/DDBJ databases">
        <authorList>
            <person name="Criscuolo A."/>
        </authorList>
    </citation>
    <scope>NUCLEOTIDE SEQUENCE [LARGE SCALE GENOMIC DNA]</scope>
    <source>
        <strain evidence="2">CIP105534</strain>
    </source>
</reference>